<dbReference type="GO" id="GO:0016829">
    <property type="term" value="F:lyase activity"/>
    <property type="evidence" value="ECO:0007669"/>
    <property type="project" value="UniProtKB-KW"/>
</dbReference>
<gene>
    <name evidence="7" type="ORF">J3U88_00505</name>
</gene>
<keyword evidence="8" id="KW-1185">Reference proteome</keyword>
<evidence type="ECO:0000313" key="8">
    <source>
        <dbReference type="Proteomes" id="UP000664417"/>
    </source>
</evidence>
<evidence type="ECO:0000259" key="6">
    <source>
        <dbReference type="Pfam" id="PF16889"/>
    </source>
</evidence>
<dbReference type="Proteomes" id="UP000664417">
    <property type="component" value="Unassembled WGS sequence"/>
</dbReference>
<dbReference type="Gene3D" id="1.50.10.100">
    <property type="entry name" value="Chondroitin AC/alginate lyase"/>
    <property type="match status" value="1"/>
</dbReference>
<feature type="domain" description="Heparin-sulfate lyase N-terminal" evidence="6">
    <location>
        <begin position="127"/>
        <end position="339"/>
    </location>
</feature>
<dbReference type="InterPro" id="IPR031680">
    <property type="entry name" value="Hepar_II_III_N"/>
</dbReference>
<dbReference type="PANTHER" id="PTHR39210:SF1">
    <property type="entry name" value="HEPARIN-SULFATE LYASE"/>
    <property type="match status" value="1"/>
</dbReference>
<evidence type="ECO:0000313" key="7">
    <source>
        <dbReference type="EMBL" id="MBO1316919.1"/>
    </source>
</evidence>
<reference evidence="7" key="1">
    <citation type="submission" date="2021-03" db="EMBL/GenBank/DDBJ databases">
        <authorList>
            <person name="Wang G."/>
        </authorList>
    </citation>
    <scope>NUCLEOTIDE SEQUENCE</scope>
    <source>
        <strain evidence="7">KCTC 12899</strain>
    </source>
</reference>
<name>A0A8J7U1Q4_9BACT</name>
<dbReference type="EMBL" id="JAFREP010000001">
    <property type="protein sequence ID" value="MBO1316919.1"/>
    <property type="molecule type" value="Genomic_DNA"/>
</dbReference>
<comment type="subcellular location">
    <subcellularLocation>
        <location evidence="1">Periplasm</location>
    </subcellularLocation>
</comment>
<evidence type="ECO:0000256" key="4">
    <source>
        <dbReference type="ARBA" id="ARBA00023239"/>
    </source>
</evidence>
<accession>A0A8J7U1Q4</accession>
<dbReference type="InterPro" id="IPR008929">
    <property type="entry name" value="Chondroitin_lyas"/>
</dbReference>
<dbReference type="SUPFAM" id="SSF48230">
    <property type="entry name" value="Chondroitin AC/alginate lyase"/>
    <property type="match status" value="1"/>
</dbReference>
<feature type="domain" description="Heparinase II/III-like C-terminal" evidence="5">
    <location>
        <begin position="420"/>
        <end position="611"/>
    </location>
</feature>
<dbReference type="InterPro" id="IPR012480">
    <property type="entry name" value="Hepar_II_III_C"/>
</dbReference>
<dbReference type="Pfam" id="PF16889">
    <property type="entry name" value="Hepar_II_III_N"/>
    <property type="match status" value="1"/>
</dbReference>
<evidence type="ECO:0000259" key="5">
    <source>
        <dbReference type="Pfam" id="PF07940"/>
    </source>
</evidence>
<evidence type="ECO:0000256" key="2">
    <source>
        <dbReference type="ARBA" id="ARBA00022729"/>
    </source>
</evidence>
<keyword evidence="3" id="KW-0574">Periplasm</keyword>
<proteinExistence type="predicted"/>
<protein>
    <submittedName>
        <fullName evidence="7">Alginate lyase family protein</fullName>
    </submittedName>
</protein>
<dbReference type="GO" id="GO:0042597">
    <property type="term" value="C:periplasmic space"/>
    <property type="evidence" value="ECO:0007669"/>
    <property type="project" value="UniProtKB-SubCell"/>
</dbReference>
<sequence>MKRWQRIRYITQTLPQVGFSNAAFVAWYRTSLKLGLRKFMFPSGKPWADLFFDDAKCREVEVPDYWWRPLIEEAGGLHRGVIRYFAYHNQRVGSPPNWFLNPFNQKSVGKPNLHWTGLKDFDAALGDIKIVWEASRFRWAPLLARAYRMTGEHQHLELLNAWIADWTEKNPTNRGPNWKCGQESGLRLLHIMLTAHLLDNFHRPNTALMRFTADHCARIDRNIRYAVAQDNNHGTSEAAALMVGGLWLNRYAGEEAQRRAGEVWAEKGRARLEERILYLIEDDGGFSQFSCTYHRLMQDTLHLAEWMRRALKAPPFSDRFLAKMRAATDWLYQVTDPTTGDAPNLGWNDGSYEFILSAAGYRDFRPTVQLGAALFHGKRYYDDPRLDEPLFWLNLAAAPNGTAEAGDTQAAPAPLPLAPPPRVSRRYAQSGFVVLHGPKSWALLRTPTTKFRPPHADALHLDLWHGTNNLLRDSGSYSYNDDPKVFLHLTGTEGHNTVTFDQRDQMPRLSRFMFGPWVEVHEDQALRENEHGVSWSGWYRDLWGCRHHREVRAEGSQWIIRDEVSGFRDEACLRWRLTPDVWQLRDNHVEQAEVTIQVAVAEGGEATYTLEEGWESRYYWQVGKLPVFCIRVKQPATLITTLAFRE</sequence>
<dbReference type="PANTHER" id="PTHR39210">
    <property type="entry name" value="HEPARIN-SULFATE LYASE"/>
    <property type="match status" value="1"/>
</dbReference>
<organism evidence="7 8">
    <name type="scientific">Acanthopleuribacter pedis</name>
    <dbReference type="NCBI Taxonomy" id="442870"/>
    <lineage>
        <taxon>Bacteria</taxon>
        <taxon>Pseudomonadati</taxon>
        <taxon>Acidobacteriota</taxon>
        <taxon>Holophagae</taxon>
        <taxon>Acanthopleuribacterales</taxon>
        <taxon>Acanthopleuribacteraceae</taxon>
        <taxon>Acanthopleuribacter</taxon>
    </lineage>
</organism>
<evidence type="ECO:0000256" key="1">
    <source>
        <dbReference type="ARBA" id="ARBA00004418"/>
    </source>
</evidence>
<evidence type="ECO:0000256" key="3">
    <source>
        <dbReference type="ARBA" id="ARBA00022764"/>
    </source>
</evidence>
<keyword evidence="4 7" id="KW-0456">Lyase</keyword>
<keyword evidence="2" id="KW-0732">Signal</keyword>
<dbReference type="AlphaFoldDB" id="A0A8J7U1Q4"/>
<dbReference type="RefSeq" id="WP_207856155.1">
    <property type="nucleotide sequence ID" value="NZ_JAFREP010000001.1"/>
</dbReference>
<dbReference type="Pfam" id="PF07940">
    <property type="entry name" value="Hepar_II_III_C"/>
    <property type="match status" value="1"/>
</dbReference>
<dbReference type="Gene3D" id="2.70.98.70">
    <property type="match status" value="1"/>
</dbReference>
<comment type="caution">
    <text evidence="7">The sequence shown here is derived from an EMBL/GenBank/DDBJ whole genome shotgun (WGS) entry which is preliminary data.</text>
</comment>